<organism evidence="3 4">
    <name type="scientific">Kibdelosporangium lantanae</name>
    <dbReference type="NCBI Taxonomy" id="1497396"/>
    <lineage>
        <taxon>Bacteria</taxon>
        <taxon>Bacillati</taxon>
        <taxon>Actinomycetota</taxon>
        <taxon>Actinomycetes</taxon>
        <taxon>Pseudonocardiales</taxon>
        <taxon>Pseudonocardiaceae</taxon>
        <taxon>Kibdelosporangium</taxon>
    </lineage>
</organism>
<evidence type="ECO:0000259" key="2">
    <source>
        <dbReference type="Pfam" id="PF00884"/>
    </source>
</evidence>
<dbReference type="SUPFAM" id="SSF53649">
    <property type="entry name" value="Alkaline phosphatase-like"/>
    <property type="match status" value="1"/>
</dbReference>
<accession>A0ABW3MLC1</accession>
<dbReference type="Proteomes" id="UP001597045">
    <property type="component" value="Unassembled WGS sequence"/>
</dbReference>
<sequence length="267" mass="29646">MPEISRRTALLSTAAVGVGVHTQPPRQPARPRPNFLVILGDDLGWADLGCYGSPNIHTPNLDALGHQGIRFTNGYSAAAVCSPTRFALYTGRYPGRLVGGLPEPIGRPRELEGIPADHPTLGSLLRDAGYTTAMYGKWHCGYLPWYSPTRCGWQEFFGSFGPGNDYFSKYNTNGEVDIYENEVQVESLDYYTDTLADRATAFIRRQHQAPWLLNLNFSSPHWPWEGPDDIAVSQELTARVKAGEVWALSHIDGGSLDTYRRMVESLD</sequence>
<evidence type="ECO:0000256" key="1">
    <source>
        <dbReference type="ARBA" id="ARBA00008779"/>
    </source>
</evidence>
<feature type="domain" description="Sulfatase N-terminal" evidence="2">
    <location>
        <begin position="33"/>
        <end position="267"/>
    </location>
</feature>
<gene>
    <name evidence="3" type="ORF">ACFQ1S_33315</name>
</gene>
<name>A0ABW3MLC1_9PSEU</name>
<proteinExistence type="inferred from homology"/>
<feature type="non-terminal residue" evidence="3">
    <location>
        <position position="267"/>
    </location>
</feature>
<evidence type="ECO:0000313" key="3">
    <source>
        <dbReference type="EMBL" id="MFD1050064.1"/>
    </source>
</evidence>
<reference evidence="4" key="1">
    <citation type="journal article" date="2019" name="Int. J. Syst. Evol. Microbiol.">
        <title>The Global Catalogue of Microorganisms (GCM) 10K type strain sequencing project: providing services to taxonomists for standard genome sequencing and annotation.</title>
        <authorList>
            <consortium name="The Broad Institute Genomics Platform"/>
            <consortium name="The Broad Institute Genome Sequencing Center for Infectious Disease"/>
            <person name="Wu L."/>
            <person name="Ma J."/>
        </authorList>
    </citation>
    <scope>NUCLEOTIDE SEQUENCE [LARGE SCALE GENOMIC DNA]</scope>
    <source>
        <strain evidence="4">JCM 31486</strain>
    </source>
</reference>
<protein>
    <submittedName>
        <fullName evidence="3">Sulfatase-like hydrolase/transferase</fullName>
    </submittedName>
</protein>
<dbReference type="Gene3D" id="3.40.720.10">
    <property type="entry name" value="Alkaline Phosphatase, subunit A"/>
    <property type="match status" value="1"/>
</dbReference>
<dbReference type="InterPro" id="IPR050738">
    <property type="entry name" value="Sulfatase"/>
</dbReference>
<dbReference type="InterPro" id="IPR000917">
    <property type="entry name" value="Sulfatase_N"/>
</dbReference>
<dbReference type="PANTHER" id="PTHR42693">
    <property type="entry name" value="ARYLSULFATASE FAMILY MEMBER"/>
    <property type="match status" value="1"/>
</dbReference>
<dbReference type="InterPro" id="IPR017850">
    <property type="entry name" value="Alkaline_phosphatase_core_sf"/>
</dbReference>
<keyword evidence="4" id="KW-1185">Reference proteome</keyword>
<evidence type="ECO:0000313" key="4">
    <source>
        <dbReference type="Proteomes" id="UP001597045"/>
    </source>
</evidence>
<comment type="caution">
    <text evidence="3">The sequence shown here is derived from an EMBL/GenBank/DDBJ whole genome shotgun (WGS) entry which is preliminary data.</text>
</comment>
<comment type="similarity">
    <text evidence="1">Belongs to the sulfatase family.</text>
</comment>
<dbReference type="EMBL" id="JBHTIS010002583">
    <property type="protein sequence ID" value="MFD1050064.1"/>
    <property type="molecule type" value="Genomic_DNA"/>
</dbReference>
<dbReference type="PANTHER" id="PTHR42693:SF33">
    <property type="entry name" value="ARYLSULFATASE"/>
    <property type="match status" value="1"/>
</dbReference>
<dbReference type="Pfam" id="PF00884">
    <property type="entry name" value="Sulfatase"/>
    <property type="match status" value="1"/>
</dbReference>